<evidence type="ECO:0000256" key="3">
    <source>
        <dbReference type="ARBA" id="ARBA00005985"/>
    </source>
</evidence>
<comment type="similarity">
    <text evidence="3">Belongs to the UbiA prenyltransferase family.</text>
</comment>
<dbReference type="InterPro" id="IPR044878">
    <property type="entry name" value="UbiA_sf"/>
</dbReference>
<evidence type="ECO:0000313" key="14">
    <source>
        <dbReference type="Proteomes" id="UP000002572"/>
    </source>
</evidence>
<dbReference type="FunFam" id="1.20.120.1780:FF:000001">
    <property type="entry name" value="4-hydroxybenzoate octaprenyltransferase"/>
    <property type="match status" value="1"/>
</dbReference>
<evidence type="ECO:0000256" key="5">
    <source>
        <dbReference type="ARBA" id="ARBA00022519"/>
    </source>
</evidence>
<organism evidence="13 14">
    <name type="scientific">Desulfurispirillum indicum (strain ATCC BAA-1389 / DSM 22839 / S5)</name>
    <dbReference type="NCBI Taxonomy" id="653733"/>
    <lineage>
        <taxon>Bacteria</taxon>
        <taxon>Pseudomonadati</taxon>
        <taxon>Chrysiogenota</taxon>
        <taxon>Chrysiogenia</taxon>
        <taxon>Chrysiogenales</taxon>
        <taxon>Chrysiogenaceae</taxon>
        <taxon>Desulfurispirillum</taxon>
    </lineage>
</organism>
<comment type="cofactor">
    <cofactor evidence="1">
        <name>Mg(2+)</name>
        <dbReference type="ChEBI" id="CHEBI:18420"/>
    </cofactor>
</comment>
<keyword evidence="7" id="KW-0831">Ubiquinone biosynthesis</keyword>
<dbReference type="FunCoup" id="E6W2S2">
    <property type="interactions" value="358"/>
</dbReference>
<dbReference type="InterPro" id="IPR039653">
    <property type="entry name" value="Prenyltransferase"/>
</dbReference>
<keyword evidence="6 13" id="KW-0808">Transferase</keyword>
<dbReference type="GO" id="GO:0005886">
    <property type="term" value="C:plasma membrane"/>
    <property type="evidence" value="ECO:0007669"/>
    <property type="project" value="TreeGrafter"/>
</dbReference>
<keyword evidence="14" id="KW-1185">Reference proteome</keyword>
<dbReference type="GO" id="GO:0006744">
    <property type="term" value="P:ubiquinone biosynthetic process"/>
    <property type="evidence" value="ECO:0007669"/>
    <property type="project" value="UniProtKB-KW"/>
</dbReference>
<feature type="transmembrane region" description="Helical" evidence="12">
    <location>
        <begin position="111"/>
        <end position="127"/>
    </location>
</feature>
<keyword evidence="4" id="KW-1003">Cell membrane</keyword>
<dbReference type="KEGG" id="din:Selin_0916"/>
<dbReference type="InterPro" id="IPR006371">
    <property type="entry name" value="Polyprenyltransferase_UbiA-li"/>
</dbReference>
<dbReference type="InParanoid" id="E6W2S2"/>
<gene>
    <name evidence="13" type="ordered locus">Selin_0916</name>
</gene>
<sequence length="287" mass="31756">MLSRITILLEMIKFSHTLFALPFALIGMLTAARGLPGFWTIFWIVMAMVGARTMGMTLNRILDAEIDRRNPRTAERHIPAGVVSRREAWLLVAASFVLFEVAAWALNPLAFKLSFVAVGFLVLYPFMKRFSVAAHIVLGLTLAMAPIGATIAVAGEITLYSLLLGGFVLLWSAAFDIIYATQDIEFDRSQKLFSIPAWLGQRRALQVAALFHGVAFALLLLSSMLLEYLGGIYLAGVGVVGVMLVYEHLLAWRAKDPADIDRAFFTVNSYISIVIFVATCLDAIFFW</sequence>
<evidence type="ECO:0000256" key="10">
    <source>
        <dbReference type="ARBA" id="ARBA00023136"/>
    </source>
</evidence>
<dbReference type="OrthoDB" id="9782418at2"/>
<feature type="transmembrane region" description="Helical" evidence="12">
    <location>
        <begin position="203"/>
        <end position="226"/>
    </location>
</feature>
<dbReference type="AlphaFoldDB" id="E6W2S2"/>
<dbReference type="EMBL" id="CP002432">
    <property type="protein sequence ID" value="ADU65656.1"/>
    <property type="molecule type" value="Genomic_DNA"/>
</dbReference>
<keyword evidence="5" id="KW-0997">Cell inner membrane</keyword>
<evidence type="ECO:0000256" key="7">
    <source>
        <dbReference type="ARBA" id="ARBA00022688"/>
    </source>
</evidence>
<accession>E6W2S2</accession>
<evidence type="ECO:0000256" key="11">
    <source>
        <dbReference type="ARBA" id="ARBA00034524"/>
    </source>
</evidence>
<name>E6W2S2_DESIS</name>
<protein>
    <recommendedName>
        <fullName evidence="11">4-hydroxybenzoate polyprenyltransferase</fullName>
        <ecNumber evidence="11">2.5.1.39</ecNumber>
    </recommendedName>
</protein>
<feature type="transmembrane region" description="Helical" evidence="12">
    <location>
        <begin position="134"/>
        <end position="154"/>
    </location>
</feature>
<feature type="transmembrane region" description="Helical" evidence="12">
    <location>
        <begin position="38"/>
        <end position="62"/>
    </location>
</feature>
<dbReference type="STRING" id="653733.Selin_0916"/>
<evidence type="ECO:0000256" key="9">
    <source>
        <dbReference type="ARBA" id="ARBA00022989"/>
    </source>
</evidence>
<feature type="transmembrane region" description="Helical" evidence="12">
    <location>
        <begin position="263"/>
        <end position="286"/>
    </location>
</feature>
<evidence type="ECO:0000256" key="4">
    <source>
        <dbReference type="ARBA" id="ARBA00022475"/>
    </source>
</evidence>
<dbReference type="Gene3D" id="1.10.357.140">
    <property type="entry name" value="UbiA prenyltransferase"/>
    <property type="match status" value="1"/>
</dbReference>
<evidence type="ECO:0000256" key="2">
    <source>
        <dbReference type="ARBA" id="ARBA00004141"/>
    </source>
</evidence>
<dbReference type="RefSeq" id="WP_013505542.1">
    <property type="nucleotide sequence ID" value="NC_014836.1"/>
</dbReference>
<dbReference type="CDD" id="cd13959">
    <property type="entry name" value="PT_UbiA_COQ2"/>
    <property type="match status" value="1"/>
</dbReference>
<reference evidence="13 14" key="1">
    <citation type="submission" date="2010-12" db="EMBL/GenBank/DDBJ databases">
        <title>Complete sequence of Desulfurispirillum indicum S5.</title>
        <authorList>
            <consortium name="US DOE Joint Genome Institute"/>
            <person name="Lucas S."/>
            <person name="Copeland A."/>
            <person name="Lapidus A."/>
            <person name="Cheng J.-F."/>
            <person name="Goodwin L."/>
            <person name="Pitluck S."/>
            <person name="Chertkov O."/>
            <person name="Held B."/>
            <person name="Detter J.C."/>
            <person name="Han C."/>
            <person name="Tapia R."/>
            <person name="Land M."/>
            <person name="Hauser L."/>
            <person name="Kyrpides N."/>
            <person name="Ivanova N."/>
            <person name="Mikhailova N."/>
            <person name="Haggblom M."/>
            <person name="Rauschenbach I."/>
            <person name="Bini E."/>
            <person name="Woyke T."/>
        </authorList>
    </citation>
    <scope>NUCLEOTIDE SEQUENCE [LARGE SCALE GENOMIC DNA]</scope>
    <source>
        <strain evidence="14">ATCC BAA-1389 / DSM 22839 / S5</strain>
    </source>
</reference>
<dbReference type="NCBIfam" id="TIGR01475">
    <property type="entry name" value="ubiA_other"/>
    <property type="match status" value="1"/>
</dbReference>
<dbReference type="PANTHER" id="PTHR11048:SF28">
    <property type="entry name" value="4-HYDROXYBENZOATE POLYPRENYLTRANSFERASE, MITOCHONDRIAL"/>
    <property type="match status" value="1"/>
</dbReference>
<dbReference type="eggNOG" id="COG0382">
    <property type="taxonomic scope" value="Bacteria"/>
</dbReference>
<dbReference type="HOGENOM" id="CLU_034879_5_1_0"/>
<evidence type="ECO:0000256" key="8">
    <source>
        <dbReference type="ARBA" id="ARBA00022692"/>
    </source>
</evidence>
<proteinExistence type="inferred from homology"/>
<keyword evidence="8 12" id="KW-0812">Transmembrane</keyword>
<feature type="transmembrane region" description="Helical" evidence="12">
    <location>
        <begin position="232"/>
        <end position="251"/>
    </location>
</feature>
<feature type="transmembrane region" description="Helical" evidence="12">
    <location>
        <begin position="12"/>
        <end position="32"/>
    </location>
</feature>
<keyword evidence="10 12" id="KW-0472">Membrane</keyword>
<dbReference type="InterPro" id="IPR000537">
    <property type="entry name" value="UbiA_prenyltransferase"/>
</dbReference>
<evidence type="ECO:0000256" key="6">
    <source>
        <dbReference type="ARBA" id="ARBA00022679"/>
    </source>
</evidence>
<evidence type="ECO:0000256" key="1">
    <source>
        <dbReference type="ARBA" id="ARBA00001946"/>
    </source>
</evidence>
<dbReference type="EC" id="2.5.1.39" evidence="11"/>
<feature type="transmembrane region" description="Helical" evidence="12">
    <location>
        <begin position="160"/>
        <end position="182"/>
    </location>
</feature>
<keyword evidence="9 12" id="KW-1133">Transmembrane helix</keyword>
<evidence type="ECO:0000256" key="12">
    <source>
        <dbReference type="SAM" id="Phobius"/>
    </source>
</evidence>
<dbReference type="Gene3D" id="1.20.120.1780">
    <property type="entry name" value="UbiA prenyltransferase"/>
    <property type="match status" value="1"/>
</dbReference>
<dbReference type="Pfam" id="PF01040">
    <property type="entry name" value="UbiA"/>
    <property type="match status" value="1"/>
</dbReference>
<dbReference type="Proteomes" id="UP000002572">
    <property type="component" value="Chromosome"/>
</dbReference>
<dbReference type="PANTHER" id="PTHR11048">
    <property type="entry name" value="PRENYLTRANSFERASES"/>
    <property type="match status" value="1"/>
</dbReference>
<comment type="subcellular location">
    <subcellularLocation>
        <location evidence="2">Membrane</location>
        <topology evidence="2">Multi-pass membrane protein</topology>
    </subcellularLocation>
</comment>
<evidence type="ECO:0000313" key="13">
    <source>
        <dbReference type="EMBL" id="ADU65656.1"/>
    </source>
</evidence>
<dbReference type="FunFam" id="1.10.357.140:FF:000008">
    <property type="entry name" value="4-hydroxybenzoate octaprenyltransferase"/>
    <property type="match status" value="1"/>
</dbReference>
<dbReference type="GO" id="GO:0008412">
    <property type="term" value="F:4-hydroxybenzoate polyprenyltransferase activity"/>
    <property type="evidence" value="ECO:0007669"/>
    <property type="project" value="UniProtKB-EC"/>
</dbReference>